<feature type="domain" description="Endonuclease/exonuclease/phosphatase" evidence="1">
    <location>
        <begin position="8"/>
        <end position="303"/>
    </location>
</feature>
<dbReference type="AlphaFoldDB" id="L7F414"/>
<proteinExistence type="predicted"/>
<dbReference type="Proteomes" id="UP000010931">
    <property type="component" value="Unassembled WGS sequence"/>
</dbReference>
<dbReference type="RefSeq" id="WP_006378799.1">
    <property type="nucleotide sequence ID" value="NZ_AEJB01000361.1"/>
</dbReference>
<keyword evidence="2" id="KW-0378">Hydrolase</keyword>
<dbReference type="GeneID" id="97407723"/>
<accession>L7F414</accession>
<keyword evidence="3" id="KW-1185">Reference proteome</keyword>
<protein>
    <submittedName>
        <fullName evidence="2">Endonuclease/exonuclease</fullName>
    </submittedName>
</protein>
<evidence type="ECO:0000313" key="3">
    <source>
        <dbReference type="Proteomes" id="UP000010931"/>
    </source>
</evidence>
<organism evidence="2 3">
    <name type="scientific">Streptomyces turgidiscabies (strain Car8)</name>
    <dbReference type="NCBI Taxonomy" id="698760"/>
    <lineage>
        <taxon>Bacteria</taxon>
        <taxon>Bacillati</taxon>
        <taxon>Actinomycetota</taxon>
        <taxon>Actinomycetes</taxon>
        <taxon>Kitasatosporales</taxon>
        <taxon>Streptomycetaceae</taxon>
        <taxon>Streptomyces</taxon>
    </lineage>
</organism>
<dbReference type="InterPro" id="IPR005135">
    <property type="entry name" value="Endo/exonuclease/phosphatase"/>
</dbReference>
<dbReference type="InterPro" id="IPR036691">
    <property type="entry name" value="Endo/exonu/phosph_ase_sf"/>
</dbReference>
<evidence type="ECO:0000313" key="2">
    <source>
        <dbReference type="EMBL" id="ELP65869.1"/>
    </source>
</evidence>
<dbReference type="STRING" id="85558.T45_07713"/>
<name>L7F414_STRT8</name>
<dbReference type="SUPFAM" id="SSF56219">
    <property type="entry name" value="DNase I-like"/>
    <property type="match status" value="1"/>
</dbReference>
<keyword evidence="2" id="KW-0269">Exonuclease</keyword>
<dbReference type="GO" id="GO:0004519">
    <property type="term" value="F:endonuclease activity"/>
    <property type="evidence" value="ECO:0007669"/>
    <property type="project" value="UniProtKB-KW"/>
</dbReference>
<reference evidence="2 3" key="1">
    <citation type="journal article" date="2011" name="Plasmid">
        <title>Streptomyces turgidiscabies Car8 contains a modular pathogenicity island that shares virulence genes with other actinobacterial plant pathogens.</title>
        <authorList>
            <person name="Huguet-Tapia J.C."/>
            <person name="Badger J.H."/>
            <person name="Loria R."/>
            <person name="Pettis G.S."/>
        </authorList>
    </citation>
    <scope>NUCLEOTIDE SEQUENCE [LARGE SCALE GENOMIC DNA]</scope>
    <source>
        <strain evidence="2 3">Car8</strain>
    </source>
</reference>
<gene>
    <name evidence="2" type="ORF">STRTUCAR8_01703</name>
</gene>
<dbReference type="PATRIC" id="fig|698760.3.peg.5239"/>
<keyword evidence="2" id="KW-0540">Nuclease</keyword>
<dbReference type="GO" id="GO:0004527">
    <property type="term" value="F:exonuclease activity"/>
    <property type="evidence" value="ECO:0007669"/>
    <property type="project" value="UniProtKB-KW"/>
</dbReference>
<sequence>MTIRAGNFNAYKLSLAARGTTAWNDRVTAVRELAPDLLGLQEVVVDEAATPPDQWHAVAAQTITAFAEDCGLTAAVPATPGRPYGVAMAANVHRAWYTAALWRPDAAGVVPGSYRPLGAPDFWHGLTTVAFDVGAAEPLTMVAYQGDPFRPNWRAEEARRIKGILRRPGGVIPALVVGDFNAVSAAQVPGPDGALRYYDHEVYAEQDHDDLEYQVQEGTIGGEQLADRRQTELLLRRGYMVDAAAHLGVPWHATVGHWKDGQGDPDPFGERRIDLVLTTRPVAPALVAYGVQDSKAALAGSDHLIPWVDLDPARIEADEAGR</sequence>
<evidence type="ECO:0000259" key="1">
    <source>
        <dbReference type="Pfam" id="PF03372"/>
    </source>
</evidence>
<comment type="caution">
    <text evidence="2">The sequence shown here is derived from an EMBL/GenBank/DDBJ whole genome shotgun (WGS) entry which is preliminary data.</text>
</comment>
<dbReference type="EMBL" id="AEJB01000361">
    <property type="protein sequence ID" value="ELP65869.1"/>
    <property type="molecule type" value="Genomic_DNA"/>
</dbReference>
<dbReference type="Gene3D" id="3.60.10.10">
    <property type="entry name" value="Endonuclease/exonuclease/phosphatase"/>
    <property type="match status" value="1"/>
</dbReference>
<keyword evidence="2" id="KW-0255">Endonuclease</keyword>
<dbReference type="Pfam" id="PF03372">
    <property type="entry name" value="Exo_endo_phos"/>
    <property type="match status" value="1"/>
</dbReference>